<dbReference type="SUPFAM" id="SSF46579">
    <property type="entry name" value="Prefoldin"/>
    <property type="match status" value="1"/>
</dbReference>
<dbReference type="VEuPathDB" id="AmoebaDB:EHI8A_238730"/>
<dbReference type="Pfam" id="PF02996">
    <property type="entry name" value="Prefoldin"/>
    <property type="match status" value="1"/>
</dbReference>
<dbReference type="AlphaFoldDB" id="A0A5K1UY29"/>
<comment type="caution">
    <text evidence="2">The sequence shown here is derived from an EMBL/GenBank/DDBJ whole genome shotgun (WGS) entry which is preliminary data.</text>
</comment>
<accession>A0A5K1UY29</accession>
<dbReference type="InterPro" id="IPR011599">
    <property type="entry name" value="PFD_alpha_archaea"/>
</dbReference>
<dbReference type="GO" id="GO:0051082">
    <property type="term" value="F:unfolded protein binding"/>
    <property type="evidence" value="ECO:0007669"/>
    <property type="project" value="InterPro"/>
</dbReference>
<dbReference type="GO" id="GO:1990114">
    <property type="term" value="P:RNA polymerase II core complex assembly"/>
    <property type="evidence" value="ECO:0007669"/>
    <property type="project" value="TreeGrafter"/>
</dbReference>
<dbReference type="PANTHER" id="PTHR12674">
    <property type="entry name" value="PREFOLDIN SUBUNIT 5"/>
    <property type="match status" value="1"/>
</dbReference>
<dbReference type="OMA" id="KCPNTIP"/>
<reference evidence="2 3" key="1">
    <citation type="submission" date="2016-05" db="EMBL/GenBank/DDBJ databases">
        <title>First whole genome sequencing of Entamoeba histolytica HM1:IMSS-clone-6.</title>
        <authorList>
            <person name="Mukherjee Avik.K."/>
            <person name="Izumyama S."/>
            <person name="Nakada-Tsukui K."/>
            <person name="Nozaki T."/>
        </authorList>
    </citation>
    <scope>NUCLEOTIDE SEQUENCE [LARGE SCALE GENOMIC DNA]</scope>
    <source>
        <strain evidence="2 3">HM1:IMSS clone 6</strain>
    </source>
</reference>
<proteinExistence type="inferred from homology"/>
<dbReference type="InterPro" id="IPR009053">
    <property type="entry name" value="Prefoldin"/>
</dbReference>
<dbReference type="GO" id="GO:0016272">
    <property type="term" value="C:prefoldin complex"/>
    <property type="evidence" value="ECO:0007669"/>
    <property type="project" value="InterPro"/>
</dbReference>
<dbReference type="Proteomes" id="UP000078387">
    <property type="component" value="Unassembled WGS sequence"/>
</dbReference>
<dbReference type="Gene3D" id="1.10.287.370">
    <property type="match status" value="1"/>
</dbReference>
<dbReference type="GO" id="GO:0005737">
    <property type="term" value="C:cytoplasm"/>
    <property type="evidence" value="ECO:0007669"/>
    <property type="project" value="TreeGrafter"/>
</dbReference>
<evidence type="ECO:0000313" key="3">
    <source>
        <dbReference type="Proteomes" id="UP000078387"/>
    </source>
</evidence>
<dbReference type="VEuPathDB" id="AmoebaDB:EHI5A_024800"/>
<sequence>MKCMGNSIKLEQMDRYELAALNQQLVADIDWINANIKRVMAELEDYNEKVLVLNTLKRPDTISTNAFIPLTQTLMTKGDIEFNGRVIVHIGDQYYVSKKVDKAIEFYTKKINEKQMEQNAYEILLRDRQSVLSKMEQLVKRMIELQNLLKK</sequence>
<protein>
    <submittedName>
        <fullName evidence="2">Prefoldin alpha subunit</fullName>
    </submittedName>
</protein>
<dbReference type="InterPro" id="IPR004127">
    <property type="entry name" value="Prefoldin_subunit_alpha"/>
</dbReference>
<dbReference type="GO" id="GO:1990115">
    <property type="term" value="P:RNA polymerase III assembly"/>
    <property type="evidence" value="ECO:0007669"/>
    <property type="project" value="TreeGrafter"/>
</dbReference>
<gene>
    <name evidence="2" type="ORF">CL6EHI_155330</name>
</gene>
<dbReference type="EMBL" id="BDEQ01000001">
    <property type="protein sequence ID" value="GAT92963.1"/>
    <property type="molecule type" value="Genomic_DNA"/>
</dbReference>
<dbReference type="VEuPathDB" id="AmoebaDB:EHI7A_200690"/>
<name>A0A5K1UY29_ENTHI</name>
<dbReference type="VEuPathDB" id="AmoebaDB:KM1_072010"/>
<dbReference type="PANTHER" id="PTHR12674:SF2">
    <property type="entry name" value="PREFOLDIN SUBUNIT 5"/>
    <property type="match status" value="1"/>
</dbReference>
<evidence type="ECO:0000313" key="2">
    <source>
        <dbReference type="EMBL" id="GAT92963.1"/>
    </source>
</evidence>
<dbReference type="VEuPathDB" id="AmoebaDB:EHI_155330"/>
<comment type="similarity">
    <text evidence="1">Belongs to the prefoldin subunit alpha family.</text>
</comment>
<dbReference type="GO" id="GO:0006457">
    <property type="term" value="P:protein folding"/>
    <property type="evidence" value="ECO:0007669"/>
    <property type="project" value="InterPro"/>
</dbReference>
<organism evidence="2 3">
    <name type="scientific">Entamoeba histolytica</name>
    <dbReference type="NCBI Taxonomy" id="5759"/>
    <lineage>
        <taxon>Eukaryota</taxon>
        <taxon>Amoebozoa</taxon>
        <taxon>Evosea</taxon>
        <taxon>Archamoebae</taxon>
        <taxon>Mastigamoebida</taxon>
        <taxon>Entamoebidae</taxon>
        <taxon>Entamoeba</taxon>
    </lineage>
</organism>
<evidence type="ECO:0000256" key="1">
    <source>
        <dbReference type="ARBA" id="ARBA00010048"/>
    </source>
</evidence>
<dbReference type="GO" id="GO:1990113">
    <property type="term" value="P:RNA polymerase I assembly"/>
    <property type="evidence" value="ECO:0007669"/>
    <property type="project" value="TreeGrafter"/>
</dbReference>